<dbReference type="InterPro" id="IPR003599">
    <property type="entry name" value="Ig_sub"/>
</dbReference>
<feature type="domain" description="Ig-like" evidence="7">
    <location>
        <begin position="185"/>
        <end position="269"/>
    </location>
</feature>
<dbReference type="CDD" id="cd00096">
    <property type="entry name" value="Ig"/>
    <property type="match status" value="1"/>
</dbReference>
<evidence type="ECO:0000256" key="5">
    <source>
        <dbReference type="SAM" id="MobiDB-lite"/>
    </source>
</evidence>
<evidence type="ECO:0000256" key="1">
    <source>
        <dbReference type="ARBA" id="ARBA00022729"/>
    </source>
</evidence>
<protein>
    <submittedName>
        <fullName evidence="8">Carcinoembryonic antigen-related cell adhesion molecule 20</fullName>
    </submittedName>
</protein>
<dbReference type="InterPro" id="IPR003598">
    <property type="entry name" value="Ig_sub2"/>
</dbReference>
<keyword evidence="1" id="KW-0732">Signal</keyword>
<comment type="caution">
    <text evidence="8">The sequence shown here is derived from an EMBL/GenBank/DDBJ whole genome shotgun (WGS) entry which is preliminary data.</text>
</comment>
<feature type="compositionally biased region" description="Polar residues" evidence="5">
    <location>
        <begin position="427"/>
        <end position="440"/>
    </location>
</feature>
<dbReference type="InterPro" id="IPR013783">
    <property type="entry name" value="Ig-like_fold"/>
</dbReference>
<dbReference type="EMBL" id="AKHW03003377">
    <property type="protein sequence ID" value="KYO34599.1"/>
    <property type="molecule type" value="Genomic_DNA"/>
</dbReference>
<evidence type="ECO:0000256" key="4">
    <source>
        <dbReference type="ARBA" id="ARBA00023319"/>
    </source>
</evidence>
<dbReference type="InterPro" id="IPR052598">
    <property type="entry name" value="IgSF_CEA-related"/>
</dbReference>
<dbReference type="PANTHER" id="PTHR44337">
    <property type="entry name" value="CARCINOEMBRYONIC ANTIGEN-RELATED CELL ADHESION MOLECULE 8"/>
    <property type="match status" value="1"/>
</dbReference>
<keyword evidence="6" id="KW-0812">Transmembrane</keyword>
<dbReference type="Pfam" id="PF13927">
    <property type="entry name" value="Ig_3"/>
    <property type="match status" value="4"/>
</dbReference>
<feature type="domain" description="Ig-like" evidence="7">
    <location>
        <begin position="94"/>
        <end position="175"/>
    </location>
</feature>
<accession>A0A151ND90</accession>
<evidence type="ECO:0000256" key="6">
    <source>
        <dbReference type="SAM" id="Phobius"/>
    </source>
</evidence>
<evidence type="ECO:0000256" key="3">
    <source>
        <dbReference type="ARBA" id="ARBA00023180"/>
    </source>
</evidence>
<dbReference type="SUPFAM" id="SSF48726">
    <property type="entry name" value="Immunoglobulin"/>
    <property type="match status" value="4"/>
</dbReference>
<evidence type="ECO:0000313" key="9">
    <source>
        <dbReference type="Proteomes" id="UP000050525"/>
    </source>
</evidence>
<evidence type="ECO:0000256" key="2">
    <source>
        <dbReference type="ARBA" id="ARBA00023157"/>
    </source>
</evidence>
<dbReference type="SMART" id="SM00408">
    <property type="entry name" value="IGc2"/>
    <property type="match status" value="4"/>
</dbReference>
<name>A0A151ND90_ALLMI</name>
<dbReference type="Proteomes" id="UP000050525">
    <property type="component" value="Unassembled WGS sequence"/>
</dbReference>
<keyword evidence="9" id="KW-1185">Reference proteome</keyword>
<gene>
    <name evidence="8" type="primary">CEACAM20</name>
    <name evidence="8" type="ORF">Y1Q_0006616</name>
</gene>
<keyword evidence="2" id="KW-1015">Disulfide bond</keyword>
<dbReference type="SMART" id="SM00409">
    <property type="entry name" value="IG"/>
    <property type="match status" value="4"/>
</dbReference>
<dbReference type="eggNOG" id="ENOG502RXPD">
    <property type="taxonomic scope" value="Eukaryota"/>
</dbReference>
<dbReference type="InterPro" id="IPR007110">
    <property type="entry name" value="Ig-like_dom"/>
</dbReference>
<organism evidence="8 9">
    <name type="scientific">Alligator mississippiensis</name>
    <name type="common">American alligator</name>
    <dbReference type="NCBI Taxonomy" id="8496"/>
    <lineage>
        <taxon>Eukaryota</taxon>
        <taxon>Metazoa</taxon>
        <taxon>Chordata</taxon>
        <taxon>Craniata</taxon>
        <taxon>Vertebrata</taxon>
        <taxon>Euteleostomi</taxon>
        <taxon>Archelosauria</taxon>
        <taxon>Archosauria</taxon>
        <taxon>Crocodylia</taxon>
        <taxon>Alligatoridae</taxon>
        <taxon>Alligatorinae</taxon>
        <taxon>Alligator</taxon>
    </lineage>
</organism>
<dbReference type="InterPro" id="IPR036179">
    <property type="entry name" value="Ig-like_dom_sf"/>
</dbReference>
<dbReference type="Gene3D" id="2.60.40.10">
    <property type="entry name" value="Immunoglobulins"/>
    <property type="match status" value="4"/>
</dbReference>
<sequence length="451" mass="47452">MLSQPKVTLPNPMVVENRTLKLTCEAPPSTQMLLWDHDGFVVVPGGHVGLSPGNRTLTVQGVCQDDAGNYTCEVRNPVSHNRSRPVTVTVTYGPDAATVAPPGPLDRAVGSALGLTCEAGSVPAPRYGWFHNDTALSGAGETLNLTELGWGQQGTYRCVVHNPVTGLTAASRPLDLRLWEMLSQPKVISSNFTVVENRTLNLTCEAPPSTETLLWDRDGSVLVPGSRVELSPGNRTLTVLGVGRDDAGNYTCEVRNPINTVRSEGVIVTVIYGPVTAHISPPGPLHPLLGDNVTLTCAADSFPAPQFHWSHNGSDLVPALTSAVLSLALRGAEQTGVFECHATNPHTGRRATTSVSVALGPGQQADPSLSAGAVAGITLAAAALGGALAYVLFRHCRRKKTPQGSTDPPPVYENVNPPACVGAAAQPGSSPDPTYQTLQPGTRDLYQELRT</sequence>
<dbReference type="AlphaFoldDB" id="A0A151ND90"/>
<proteinExistence type="predicted"/>
<dbReference type="PANTHER" id="PTHR44337:SF20">
    <property type="entry name" value="CARCINOEMBRYONIC ANTIGEN-RELATED CELL ADHESION MOLECULE 5-RELATED"/>
    <property type="match status" value="1"/>
</dbReference>
<evidence type="ECO:0000313" key="8">
    <source>
        <dbReference type="EMBL" id="KYO34599.1"/>
    </source>
</evidence>
<keyword evidence="6" id="KW-0472">Membrane</keyword>
<evidence type="ECO:0000259" key="7">
    <source>
        <dbReference type="PROSITE" id="PS50835"/>
    </source>
</evidence>
<feature type="transmembrane region" description="Helical" evidence="6">
    <location>
        <begin position="369"/>
        <end position="393"/>
    </location>
</feature>
<keyword evidence="6" id="KW-1133">Transmembrane helix</keyword>
<dbReference type="PROSITE" id="PS50835">
    <property type="entry name" value="IG_LIKE"/>
    <property type="match status" value="4"/>
</dbReference>
<reference evidence="8 9" key="1">
    <citation type="journal article" date="2012" name="Genome Biol.">
        <title>Sequencing three crocodilian genomes to illuminate the evolution of archosaurs and amniotes.</title>
        <authorList>
            <person name="St John J.A."/>
            <person name="Braun E.L."/>
            <person name="Isberg S.R."/>
            <person name="Miles L.G."/>
            <person name="Chong A.Y."/>
            <person name="Gongora J."/>
            <person name="Dalzell P."/>
            <person name="Moran C."/>
            <person name="Bed'hom B."/>
            <person name="Abzhanov A."/>
            <person name="Burgess S.C."/>
            <person name="Cooksey A.M."/>
            <person name="Castoe T.A."/>
            <person name="Crawford N.G."/>
            <person name="Densmore L.D."/>
            <person name="Drew J.C."/>
            <person name="Edwards S.V."/>
            <person name="Faircloth B.C."/>
            <person name="Fujita M.K."/>
            <person name="Greenwold M.J."/>
            <person name="Hoffmann F.G."/>
            <person name="Howard J.M."/>
            <person name="Iguchi T."/>
            <person name="Janes D.E."/>
            <person name="Khan S.Y."/>
            <person name="Kohno S."/>
            <person name="de Koning A.J."/>
            <person name="Lance S.L."/>
            <person name="McCarthy F.M."/>
            <person name="McCormack J.E."/>
            <person name="Merchant M.E."/>
            <person name="Peterson D.G."/>
            <person name="Pollock D.D."/>
            <person name="Pourmand N."/>
            <person name="Raney B.J."/>
            <person name="Roessler K.A."/>
            <person name="Sanford J.R."/>
            <person name="Sawyer R.H."/>
            <person name="Schmidt C.J."/>
            <person name="Triplett E.W."/>
            <person name="Tuberville T.D."/>
            <person name="Venegas-Anaya M."/>
            <person name="Howard J.T."/>
            <person name="Jarvis E.D."/>
            <person name="Guillette L.J.Jr."/>
            <person name="Glenn T.C."/>
            <person name="Green R.E."/>
            <person name="Ray D.A."/>
        </authorList>
    </citation>
    <scope>NUCLEOTIDE SEQUENCE [LARGE SCALE GENOMIC DNA]</scope>
    <source>
        <strain evidence="8">KSC_2009_1</strain>
    </source>
</reference>
<keyword evidence="3" id="KW-0325">Glycoprotein</keyword>
<keyword evidence="4" id="KW-0393">Immunoglobulin domain</keyword>
<feature type="region of interest" description="Disordered" evidence="5">
    <location>
        <begin position="399"/>
        <end position="451"/>
    </location>
</feature>
<feature type="domain" description="Ig-like" evidence="7">
    <location>
        <begin position="5"/>
        <end position="89"/>
    </location>
</feature>
<feature type="domain" description="Ig-like" evidence="7">
    <location>
        <begin position="274"/>
        <end position="356"/>
    </location>
</feature>